<dbReference type="InterPro" id="IPR050558">
    <property type="entry name" value="PTS_Sugar-Specific_Components"/>
</dbReference>
<feature type="transmembrane region" description="Helical" evidence="12">
    <location>
        <begin position="259"/>
        <end position="281"/>
    </location>
</feature>
<dbReference type="InterPro" id="IPR001996">
    <property type="entry name" value="PTS_IIB_1"/>
</dbReference>
<evidence type="ECO:0000313" key="17">
    <source>
        <dbReference type="Proteomes" id="UP000572212"/>
    </source>
</evidence>
<dbReference type="InterPro" id="IPR036878">
    <property type="entry name" value="Glu_permease_IIB"/>
</dbReference>
<keyword evidence="3" id="KW-1003">Cell membrane</keyword>
<dbReference type="Proteomes" id="UP000572212">
    <property type="component" value="Unassembled WGS sequence"/>
</dbReference>
<dbReference type="NCBIfam" id="TIGR00830">
    <property type="entry name" value="PTBA"/>
    <property type="match status" value="1"/>
</dbReference>
<evidence type="ECO:0000256" key="7">
    <source>
        <dbReference type="ARBA" id="ARBA00022692"/>
    </source>
</evidence>
<dbReference type="Gene3D" id="2.70.70.10">
    <property type="entry name" value="Glucose Permease (Domain IIA)"/>
    <property type="match status" value="1"/>
</dbReference>
<feature type="transmembrane region" description="Helical" evidence="12">
    <location>
        <begin position="217"/>
        <end position="239"/>
    </location>
</feature>
<evidence type="ECO:0000256" key="2">
    <source>
        <dbReference type="ARBA" id="ARBA00022448"/>
    </source>
</evidence>
<dbReference type="RefSeq" id="WP_184248623.1">
    <property type="nucleotide sequence ID" value="NZ_BAAACU010000029.1"/>
</dbReference>
<keyword evidence="8" id="KW-0418">Kinase</keyword>
<evidence type="ECO:0000256" key="3">
    <source>
        <dbReference type="ARBA" id="ARBA00022475"/>
    </source>
</evidence>
<dbReference type="CDD" id="cd00212">
    <property type="entry name" value="PTS_IIB_glc"/>
    <property type="match status" value="1"/>
</dbReference>
<evidence type="ECO:0000259" key="15">
    <source>
        <dbReference type="PROSITE" id="PS51103"/>
    </source>
</evidence>
<dbReference type="NCBIfam" id="TIGR01995">
    <property type="entry name" value="PTS-II-ABC-beta"/>
    <property type="match status" value="1"/>
</dbReference>
<keyword evidence="7 12" id="KW-0812">Transmembrane</keyword>
<evidence type="ECO:0000256" key="10">
    <source>
        <dbReference type="ARBA" id="ARBA00023136"/>
    </source>
</evidence>
<dbReference type="PROSITE" id="PS01035">
    <property type="entry name" value="PTS_EIIB_TYPE_1_CYS"/>
    <property type="match status" value="1"/>
</dbReference>
<dbReference type="InterPro" id="IPR003352">
    <property type="entry name" value="PTS_EIIC"/>
</dbReference>
<sequence>MSYEKLAKDIIENVGGEENVNSVVHCITRLRFKLKDEEKANTDVLKNMDGVVTVMQSGGQYQVVIGNHVPDVYKAVVAEGGFQSEKSVESDESSSEKKGNLFSRFVDIVSSIFTPILGVLAASGMIKGFNALFIALGWLSEDSGTYAILNIIGDALFYFLPVFLGYTAIKKFGGSPFIGMAIGSALVYPTVSELMAGEAQYTLFTGTLFESPVHVEFLGIPVILMSYASSVIPIILSAYFAAKVENGLKKVIPDVIRTFVVPFLTLLIIIPLTFLIIGPIATWAGQMVGSFTIWIYELSPIIAGIFLGGLWQVFVIFGLHWGLVPIAINNLMVIGRDPILALMFATTFAQTGAVLGVWLKTKQQKLKTLSIPAFISGLFGVTEPAIYGVTLPLKRPFIFSCIAAAVGSAIIGLFGTLGYTMGGLGIFQIPSMIHPEEGLNFAFWAAIVAMVVAFALAFLLTYFFGAVNRQEQTTPVTDEVTQPNSEVEKAKVVTTNQNGEESIIQSPLTGLVIPLSEIKDAAFASGALGKGVAIEPTIGKVIAPVSGTVTALYPSNHAIGITSDQGAEVLIHVGMDTVQLGGKHFVSHTAQGERVEKGKLLIEFDIEAIKQEGYELTTPVVITNSDAFDMTIADTKEIESTENLLTLRAK</sequence>
<organism evidence="16 17">
    <name type="scientific">Gracilibacillus halotolerans</name>
    <dbReference type="NCBI Taxonomy" id="74386"/>
    <lineage>
        <taxon>Bacteria</taxon>
        <taxon>Bacillati</taxon>
        <taxon>Bacillota</taxon>
        <taxon>Bacilli</taxon>
        <taxon>Bacillales</taxon>
        <taxon>Bacillaceae</taxon>
        <taxon>Gracilibacillus</taxon>
    </lineage>
</organism>
<dbReference type="GO" id="GO:0015771">
    <property type="term" value="P:trehalose transport"/>
    <property type="evidence" value="ECO:0007669"/>
    <property type="project" value="TreeGrafter"/>
</dbReference>
<dbReference type="PANTHER" id="PTHR30175:SF1">
    <property type="entry name" value="PTS SYSTEM ARBUTIN-, CELLOBIOSE-, AND SALICIN-SPECIFIC EIIBC COMPONENT-RELATED"/>
    <property type="match status" value="1"/>
</dbReference>
<feature type="domain" description="PTS EIIB type-1" evidence="14">
    <location>
        <begin position="4"/>
        <end position="86"/>
    </location>
</feature>
<dbReference type="FunFam" id="2.70.70.10:FF:000001">
    <property type="entry name" value="PTS system glucose-specific IIA component"/>
    <property type="match status" value="1"/>
</dbReference>
<dbReference type="InterPro" id="IPR011297">
    <property type="entry name" value="PTS_IIABC_b_glu"/>
</dbReference>
<evidence type="ECO:0000259" key="14">
    <source>
        <dbReference type="PROSITE" id="PS51098"/>
    </source>
</evidence>
<evidence type="ECO:0000256" key="6">
    <source>
        <dbReference type="ARBA" id="ARBA00022683"/>
    </source>
</evidence>
<dbReference type="EMBL" id="JACHON010000012">
    <property type="protein sequence ID" value="MBB6513439.1"/>
    <property type="molecule type" value="Genomic_DNA"/>
</dbReference>
<reference evidence="16 17" key="1">
    <citation type="submission" date="2020-08" db="EMBL/GenBank/DDBJ databases">
        <title>Genomic Encyclopedia of Type Strains, Phase IV (KMG-IV): sequencing the most valuable type-strain genomes for metagenomic binning, comparative biology and taxonomic classification.</title>
        <authorList>
            <person name="Goeker M."/>
        </authorList>
    </citation>
    <scope>NUCLEOTIDE SEQUENCE [LARGE SCALE GENOMIC DNA]</scope>
    <source>
        <strain evidence="16 17">DSM 11805</strain>
    </source>
</reference>
<dbReference type="InterPro" id="IPR011055">
    <property type="entry name" value="Dup_hybrid_motif"/>
</dbReference>
<feature type="transmembrane region" description="Helical" evidence="12">
    <location>
        <begin position="441"/>
        <end position="464"/>
    </location>
</feature>
<keyword evidence="5" id="KW-0808">Transferase</keyword>
<keyword evidence="10 12" id="KW-0472">Membrane</keyword>
<dbReference type="PROSITE" id="PS51093">
    <property type="entry name" value="PTS_EIIA_TYPE_1"/>
    <property type="match status" value="1"/>
</dbReference>
<dbReference type="SUPFAM" id="SSF51261">
    <property type="entry name" value="Duplicated hybrid motif"/>
    <property type="match status" value="1"/>
</dbReference>
<gene>
    <name evidence="16" type="ORF">GGQ92_002251</name>
</gene>
<dbReference type="PANTHER" id="PTHR30175">
    <property type="entry name" value="PHOSPHOTRANSFERASE SYSTEM TRANSPORT PROTEIN"/>
    <property type="match status" value="1"/>
</dbReference>
<accession>A0A841RLS1</accession>
<keyword evidence="9 12" id="KW-1133">Transmembrane helix</keyword>
<protein>
    <submittedName>
        <fullName evidence="16">PTS system beta-glucosides-specific IIC component</fullName>
    </submittedName>
</protein>
<dbReference type="PROSITE" id="PS51103">
    <property type="entry name" value="PTS_EIIC_TYPE_1"/>
    <property type="match status" value="1"/>
</dbReference>
<dbReference type="AlphaFoldDB" id="A0A841RLS1"/>
<feature type="transmembrane region" description="Helical" evidence="12">
    <location>
        <begin position="371"/>
        <end position="390"/>
    </location>
</feature>
<evidence type="ECO:0000256" key="4">
    <source>
        <dbReference type="ARBA" id="ARBA00022597"/>
    </source>
</evidence>
<feature type="domain" description="PTS EIIC type-1" evidence="15">
    <location>
        <begin position="107"/>
        <end position="478"/>
    </location>
</feature>
<name>A0A841RLS1_9BACI</name>
<dbReference type="InterPro" id="IPR018113">
    <property type="entry name" value="PTrfase_EIIB_Cys"/>
</dbReference>
<dbReference type="Pfam" id="PF00367">
    <property type="entry name" value="PTS_EIIB"/>
    <property type="match status" value="1"/>
</dbReference>
<feature type="transmembrane region" description="Helical" evidence="12">
    <location>
        <begin position="301"/>
        <end position="327"/>
    </location>
</feature>
<evidence type="ECO:0000259" key="13">
    <source>
        <dbReference type="PROSITE" id="PS51093"/>
    </source>
</evidence>
<evidence type="ECO:0000256" key="1">
    <source>
        <dbReference type="ARBA" id="ARBA00004651"/>
    </source>
</evidence>
<dbReference type="Pfam" id="PF02378">
    <property type="entry name" value="PTS_EIIC"/>
    <property type="match status" value="1"/>
</dbReference>
<evidence type="ECO:0000256" key="11">
    <source>
        <dbReference type="PROSITE-ProRule" id="PRU00421"/>
    </source>
</evidence>
<feature type="transmembrane region" description="Helical" evidence="12">
    <location>
        <begin position="105"/>
        <end position="126"/>
    </location>
</feature>
<comment type="caution">
    <text evidence="16">The sequence shown here is derived from an EMBL/GenBank/DDBJ whole genome shotgun (WGS) entry which is preliminary data.</text>
</comment>
<keyword evidence="17" id="KW-1185">Reference proteome</keyword>
<dbReference type="SUPFAM" id="SSF55604">
    <property type="entry name" value="Glucose permease domain IIB"/>
    <property type="match status" value="1"/>
</dbReference>
<evidence type="ECO:0000256" key="9">
    <source>
        <dbReference type="ARBA" id="ARBA00022989"/>
    </source>
</evidence>
<feature type="domain" description="PTS EIIA type-1" evidence="13">
    <location>
        <begin position="520"/>
        <end position="624"/>
    </location>
</feature>
<feature type="transmembrane region" description="Helical" evidence="12">
    <location>
        <begin position="146"/>
        <end position="165"/>
    </location>
</feature>
<dbReference type="PROSITE" id="PS51098">
    <property type="entry name" value="PTS_EIIB_TYPE_1"/>
    <property type="match status" value="1"/>
</dbReference>
<feature type="transmembrane region" description="Helical" evidence="12">
    <location>
        <begin position="339"/>
        <end position="359"/>
    </location>
</feature>
<dbReference type="GO" id="GO:0090589">
    <property type="term" value="F:protein-phosphocysteine-trehalose phosphotransferase system transporter activity"/>
    <property type="evidence" value="ECO:0007669"/>
    <property type="project" value="TreeGrafter"/>
</dbReference>
<dbReference type="GO" id="GO:0008982">
    <property type="term" value="F:protein-N(PI)-phosphohistidine-sugar phosphotransferase activity"/>
    <property type="evidence" value="ECO:0007669"/>
    <property type="project" value="InterPro"/>
</dbReference>
<dbReference type="InterPro" id="IPR013013">
    <property type="entry name" value="PTS_EIIC_1"/>
</dbReference>
<evidence type="ECO:0000313" key="16">
    <source>
        <dbReference type="EMBL" id="MBB6513439.1"/>
    </source>
</evidence>
<dbReference type="GO" id="GO:0016301">
    <property type="term" value="F:kinase activity"/>
    <property type="evidence" value="ECO:0007669"/>
    <property type="project" value="UniProtKB-KW"/>
</dbReference>
<dbReference type="GO" id="GO:0005886">
    <property type="term" value="C:plasma membrane"/>
    <property type="evidence" value="ECO:0007669"/>
    <property type="project" value="UniProtKB-SubCell"/>
</dbReference>
<proteinExistence type="predicted"/>
<keyword evidence="4" id="KW-0762">Sugar transport</keyword>
<dbReference type="Gene3D" id="3.30.1360.60">
    <property type="entry name" value="Glucose permease domain IIB"/>
    <property type="match status" value="1"/>
</dbReference>
<evidence type="ECO:0000256" key="5">
    <source>
        <dbReference type="ARBA" id="ARBA00022679"/>
    </source>
</evidence>
<dbReference type="PROSITE" id="PS00371">
    <property type="entry name" value="PTS_EIIA_TYPE_1_HIS"/>
    <property type="match status" value="1"/>
</dbReference>
<dbReference type="InterPro" id="IPR001127">
    <property type="entry name" value="PTS_EIIA_1_perm"/>
</dbReference>
<dbReference type="FunFam" id="3.30.1360.60:FF:000001">
    <property type="entry name" value="PTS system glucose-specific IIBC component PtsG"/>
    <property type="match status" value="1"/>
</dbReference>
<evidence type="ECO:0000256" key="8">
    <source>
        <dbReference type="ARBA" id="ARBA00022777"/>
    </source>
</evidence>
<evidence type="ECO:0000256" key="12">
    <source>
        <dbReference type="SAM" id="Phobius"/>
    </source>
</evidence>
<dbReference type="GO" id="GO:0009401">
    <property type="term" value="P:phosphoenolpyruvate-dependent sugar phosphotransferase system"/>
    <property type="evidence" value="ECO:0007669"/>
    <property type="project" value="UniProtKB-KW"/>
</dbReference>
<feature type="transmembrane region" description="Helical" evidence="12">
    <location>
        <begin position="397"/>
        <end position="421"/>
    </location>
</feature>
<feature type="active site" description="Phosphocysteine intermediate; for EIIB activity" evidence="11">
    <location>
        <position position="26"/>
    </location>
</feature>
<keyword evidence="2" id="KW-0813">Transport</keyword>
<dbReference type="Pfam" id="PF00358">
    <property type="entry name" value="PTS_EIIA_1"/>
    <property type="match status" value="1"/>
</dbReference>
<feature type="transmembrane region" description="Helical" evidence="12">
    <location>
        <begin position="177"/>
        <end position="197"/>
    </location>
</feature>
<keyword evidence="6" id="KW-0598">Phosphotransferase system</keyword>
<comment type="subcellular location">
    <subcellularLocation>
        <location evidence="1">Cell membrane</location>
        <topology evidence="1">Multi-pass membrane protein</topology>
    </subcellularLocation>
</comment>